<proteinExistence type="predicted"/>
<dbReference type="InterPro" id="IPR050493">
    <property type="entry name" value="FAD-dep_Monooxygenase_BioMet"/>
</dbReference>
<evidence type="ECO:0000256" key="2">
    <source>
        <dbReference type="ARBA" id="ARBA00022630"/>
    </source>
</evidence>
<dbReference type="PANTHER" id="PTHR13789">
    <property type="entry name" value="MONOOXYGENASE"/>
    <property type="match status" value="1"/>
</dbReference>
<dbReference type="Gene3D" id="3.50.50.60">
    <property type="entry name" value="FAD/NAD(P)-binding domain"/>
    <property type="match status" value="1"/>
</dbReference>
<evidence type="ECO:0000256" key="4">
    <source>
        <dbReference type="ARBA" id="ARBA00023002"/>
    </source>
</evidence>
<dbReference type="SUPFAM" id="SSF54373">
    <property type="entry name" value="FAD-linked reductases, C-terminal domain"/>
    <property type="match status" value="1"/>
</dbReference>
<dbReference type="SUPFAM" id="SSF51905">
    <property type="entry name" value="FAD/NAD(P)-binding domain"/>
    <property type="match status" value="1"/>
</dbReference>
<evidence type="ECO:0000313" key="7">
    <source>
        <dbReference type="EMBL" id="QNP76127.1"/>
    </source>
</evidence>
<feature type="domain" description="FAD-binding" evidence="6">
    <location>
        <begin position="5"/>
        <end position="346"/>
    </location>
</feature>
<evidence type="ECO:0000259" key="6">
    <source>
        <dbReference type="Pfam" id="PF01494"/>
    </source>
</evidence>
<keyword evidence="2" id="KW-0285">Flavoprotein</keyword>
<dbReference type="InterPro" id="IPR002938">
    <property type="entry name" value="FAD-bd"/>
</dbReference>
<evidence type="ECO:0000256" key="5">
    <source>
        <dbReference type="ARBA" id="ARBA00023033"/>
    </source>
</evidence>
<dbReference type="PRINTS" id="PR00420">
    <property type="entry name" value="RNGMNOXGNASE"/>
</dbReference>
<sequence length="399" mass="43042">MPQLRVAVAGAGIAGLTLALALHRAGIDCHLYEQAEHLTEVGAGVQVTPNAARLLHRLGLRERLRAVAVTPRAIEMRRWDDGGLLKRTELGDLCHRRFGAPYYAVHRAHLHDALLSHVPPEHVHLGARLTAVTQNTDAARLHLSDGTTVTADLAVGADGIRSVTRQHLAADRPRYSGQTIYRGLIPAARLPHLTADPRVRLWFGPGRHCVCYPVSAGRQVSFGATVPASDWGEESWSAPGDRAALAAAYQGWHPDVTRLIGAADTVSRWALYDRDNPGRLSAGRVAVIGDAAHPMLPFQAQGANQAVEDAVALAACLAGAGPGGLGAALHRYERVRLPRTTRIQRQSRANATTFHLADGAGQRRRDAAAQTSPGLEEHAWLFGYDAERAATSSRSRRWN</sequence>
<name>A0A7H0ITL1_9ACTN</name>
<gene>
    <name evidence="7" type="ORF">IAG44_38370</name>
</gene>
<keyword evidence="4" id="KW-0560">Oxidoreductase</keyword>
<dbReference type="KEGG" id="sroi:IAG44_38370"/>
<dbReference type="Proteomes" id="UP000516052">
    <property type="component" value="Chromosome"/>
</dbReference>
<dbReference type="EMBL" id="CP060828">
    <property type="protein sequence ID" value="QNP76127.1"/>
    <property type="molecule type" value="Genomic_DNA"/>
</dbReference>
<keyword evidence="5 7" id="KW-0503">Monooxygenase</keyword>
<organism evidence="7 8">
    <name type="scientific">Streptomyces roseirectus</name>
    <dbReference type="NCBI Taxonomy" id="2768066"/>
    <lineage>
        <taxon>Bacteria</taxon>
        <taxon>Bacillati</taxon>
        <taxon>Actinomycetota</taxon>
        <taxon>Actinomycetes</taxon>
        <taxon>Kitasatosporales</taxon>
        <taxon>Streptomycetaceae</taxon>
        <taxon>Streptomyces</taxon>
    </lineage>
</organism>
<dbReference type="GO" id="GO:0004497">
    <property type="term" value="F:monooxygenase activity"/>
    <property type="evidence" value="ECO:0007669"/>
    <property type="project" value="UniProtKB-KW"/>
</dbReference>
<keyword evidence="8" id="KW-1185">Reference proteome</keyword>
<evidence type="ECO:0000313" key="8">
    <source>
        <dbReference type="Proteomes" id="UP000516052"/>
    </source>
</evidence>
<dbReference type="GO" id="GO:0071949">
    <property type="term" value="F:FAD binding"/>
    <property type="evidence" value="ECO:0007669"/>
    <property type="project" value="InterPro"/>
</dbReference>
<protein>
    <submittedName>
        <fullName evidence="7">FAD-dependent monooxygenase</fullName>
    </submittedName>
</protein>
<keyword evidence="3" id="KW-0274">FAD</keyword>
<dbReference type="InterPro" id="IPR036188">
    <property type="entry name" value="FAD/NAD-bd_sf"/>
</dbReference>
<dbReference type="PANTHER" id="PTHR13789:SF318">
    <property type="entry name" value="GERANYLGERANYL DIPHOSPHATE REDUCTASE"/>
    <property type="match status" value="1"/>
</dbReference>
<dbReference type="AlphaFoldDB" id="A0A7H0ITL1"/>
<evidence type="ECO:0000256" key="3">
    <source>
        <dbReference type="ARBA" id="ARBA00022827"/>
    </source>
</evidence>
<reference evidence="7 8" key="1">
    <citation type="submission" date="2020-08" db="EMBL/GenBank/DDBJ databases">
        <title>A novel species.</title>
        <authorList>
            <person name="Gao J."/>
        </authorList>
    </citation>
    <scope>NUCLEOTIDE SEQUENCE [LARGE SCALE GENOMIC DNA]</scope>
    <source>
        <strain evidence="7 8">CRXT-G-22</strain>
    </source>
</reference>
<evidence type="ECO:0000256" key="1">
    <source>
        <dbReference type="ARBA" id="ARBA00001974"/>
    </source>
</evidence>
<dbReference type="Pfam" id="PF01494">
    <property type="entry name" value="FAD_binding_3"/>
    <property type="match status" value="1"/>
</dbReference>
<accession>A0A7H0ITL1</accession>
<comment type="cofactor">
    <cofactor evidence="1">
        <name>FAD</name>
        <dbReference type="ChEBI" id="CHEBI:57692"/>
    </cofactor>
</comment>